<dbReference type="OrthoDB" id="9921062at2"/>
<proteinExistence type="predicted"/>
<dbReference type="GeneID" id="300405974"/>
<dbReference type="RefSeq" id="WP_150681224.1">
    <property type="nucleotide sequence ID" value="NZ_CABPSK010000004.1"/>
</dbReference>
<organism evidence="2 3">
    <name type="scientific">Pandoraea pneumonica</name>
    <dbReference type="NCBI Taxonomy" id="2508299"/>
    <lineage>
        <taxon>Bacteria</taxon>
        <taxon>Pseudomonadati</taxon>
        <taxon>Pseudomonadota</taxon>
        <taxon>Betaproteobacteria</taxon>
        <taxon>Burkholderiales</taxon>
        <taxon>Burkholderiaceae</taxon>
        <taxon>Pandoraea</taxon>
    </lineage>
</organism>
<protein>
    <submittedName>
        <fullName evidence="2">Uncharacterized protein</fullName>
    </submittedName>
</protein>
<keyword evidence="1" id="KW-0732">Signal</keyword>
<keyword evidence="3" id="KW-1185">Reference proteome</keyword>
<sequence>MKKLLFPMAVAATLFAPVAHAQQSVLSCVVKVASGSAKTRPVAEISVGSTLDIPVDGLKSSGSKYEGRDIFNTERNGEHTSITINRETGEFKFSSWSYGVDDTSKTASGDCRAKKLKL</sequence>
<name>A0A5E4XM93_9BURK</name>
<evidence type="ECO:0000313" key="3">
    <source>
        <dbReference type="Proteomes" id="UP000366945"/>
    </source>
</evidence>
<evidence type="ECO:0000313" key="2">
    <source>
        <dbReference type="EMBL" id="VVE37447.1"/>
    </source>
</evidence>
<evidence type="ECO:0000256" key="1">
    <source>
        <dbReference type="SAM" id="SignalP"/>
    </source>
</evidence>
<gene>
    <name evidence="2" type="ORF">PPN31114_03981</name>
</gene>
<feature type="chain" id="PRO_5022860787" evidence="1">
    <location>
        <begin position="22"/>
        <end position="118"/>
    </location>
</feature>
<dbReference type="Proteomes" id="UP000366945">
    <property type="component" value="Unassembled WGS sequence"/>
</dbReference>
<dbReference type="EMBL" id="CABPSK010000004">
    <property type="protein sequence ID" value="VVE37447.1"/>
    <property type="molecule type" value="Genomic_DNA"/>
</dbReference>
<dbReference type="AlphaFoldDB" id="A0A5E4XM93"/>
<dbReference type="PROSITE" id="PS51257">
    <property type="entry name" value="PROKAR_LIPOPROTEIN"/>
    <property type="match status" value="1"/>
</dbReference>
<reference evidence="2 3" key="1">
    <citation type="submission" date="2019-08" db="EMBL/GenBank/DDBJ databases">
        <authorList>
            <person name="Peeters C."/>
        </authorList>
    </citation>
    <scope>NUCLEOTIDE SEQUENCE [LARGE SCALE GENOMIC DNA]</scope>
    <source>
        <strain evidence="2 3">LMG 31114</strain>
    </source>
</reference>
<accession>A0A5E4XM93</accession>
<feature type="signal peptide" evidence="1">
    <location>
        <begin position="1"/>
        <end position="21"/>
    </location>
</feature>